<keyword evidence="2" id="KW-1185">Reference proteome</keyword>
<name>A0ABZ1P594_STRVL</name>
<organism evidence="1 2">
    <name type="scientific">Streptomyces violaceus</name>
    <name type="common">Streptomyces venezuelae</name>
    <dbReference type="NCBI Taxonomy" id="1936"/>
    <lineage>
        <taxon>Bacteria</taxon>
        <taxon>Bacillati</taxon>
        <taxon>Actinomycetota</taxon>
        <taxon>Actinomycetes</taxon>
        <taxon>Kitasatosporales</taxon>
        <taxon>Streptomycetaceae</taxon>
        <taxon>Streptomyces</taxon>
    </lineage>
</organism>
<evidence type="ECO:0000313" key="2">
    <source>
        <dbReference type="Proteomes" id="UP001341259"/>
    </source>
</evidence>
<evidence type="ECO:0000313" key="1">
    <source>
        <dbReference type="EMBL" id="WUG99218.1"/>
    </source>
</evidence>
<sequence length="66" mass="6888">MKNVCVRGQACRGTARLARGERAAQGGARPGPCGLVRTDRDRVGRVPTARRCLLTGGPVASRGRGT</sequence>
<reference evidence="1 2" key="1">
    <citation type="submission" date="2022-10" db="EMBL/GenBank/DDBJ databases">
        <title>The complete genomes of actinobacterial strains from the NBC collection.</title>
        <authorList>
            <person name="Joergensen T.S."/>
            <person name="Alvarez Arevalo M."/>
            <person name="Sterndorff E.B."/>
            <person name="Faurdal D."/>
            <person name="Vuksanovic O."/>
            <person name="Mourched A.-S."/>
            <person name="Charusanti P."/>
            <person name="Shaw S."/>
            <person name="Blin K."/>
            <person name="Weber T."/>
        </authorList>
    </citation>
    <scope>NUCLEOTIDE SEQUENCE [LARGE SCALE GENOMIC DNA]</scope>
    <source>
        <strain evidence="1 2">NBC_00456</strain>
    </source>
</reference>
<dbReference type="EMBL" id="CP107906">
    <property type="protein sequence ID" value="WUG99218.1"/>
    <property type="molecule type" value="Genomic_DNA"/>
</dbReference>
<gene>
    <name evidence="1" type="ORF">OHB29_02800</name>
</gene>
<protein>
    <submittedName>
        <fullName evidence="1">Uncharacterized protein</fullName>
    </submittedName>
</protein>
<proteinExistence type="predicted"/>
<accession>A0ABZ1P594</accession>
<dbReference type="Proteomes" id="UP001341259">
    <property type="component" value="Chromosome"/>
</dbReference>